<gene>
    <name evidence="3" type="ORF">ATC1_131070</name>
</gene>
<dbReference type="PIRSF" id="PIRSF017082">
    <property type="entry name" value="YflP"/>
    <property type="match status" value="1"/>
</dbReference>
<keyword evidence="4" id="KW-1185">Reference proteome</keyword>
<dbReference type="RefSeq" id="WP_062281594.1">
    <property type="nucleotide sequence ID" value="NZ_DF968181.1"/>
</dbReference>
<evidence type="ECO:0000256" key="2">
    <source>
        <dbReference type="SAM" id="SignalP"/>
    </source>
</evidence>
<organism evidence="3">
    <name type="scientific">Flexilinea flocculi</name>
    <dbReference type="NCBI Taxonomy" id="1678840"/>
    <lineage>
        <taxon>Bacteria</taxon>
        <taxon>Bacillati</taxon>
        <taxon>Chloroflexota</taxon>
        <taxon>Anaerolineae</taxon>
        <taxon>Anaerolineales</taxon>
        <taxon>Anaerolineaceae</taxon>
        <taxon>Flexilinea</taxon>
    </lineage>
</organism>
<dbReference type="Gene3D" id="3.40.190.150">
    <property type="entry name" value="Bordetella uptake gene, domain 1"/>
    <property type="match status" value="1"/>
</dbReference>
<feature type="signal peptide" evidence="2">
    <location>
        <begin position="1"/>
        <end position="28"/>
    </location>
</feature>
<accession>A0A0S7BW62</accession>
<keyword evidence="3" id="KW-0675">Receptor</keyword>
<name>A0A0S7BW62_9CHLR</name>
<evidence type="ECO:0000256" key="1">
    <source>
        <dbReference type="ARBA" id="ARBA00006987"/>
    </source>
</evidence>
<dbReference type="PATRIC" id="fig|1678840.3.peg.2483"/>
<evidence type="ECO:0000313" key="4">
    <source>
        <dbReference type="Proteomes" id="UP000053370"/>
    </source>
</evidence>
<reference evidence="3" key="1">
    <citation type="journal article" date="2015" name="Genome Announc.">
        <title>Draft Genome Sequence of Anaerolineae Strain TC1, a Novel Isolate from a Methanogenic Wastewater Treatment System.</title>
        <authorList>
            <person name="Matsuura N."/>
            <person name="Tourlousse D.M."/>
            <person name="Sun L."/>
            <person name="Toyonaga M."/>
            <person name="Kuroda K."/>
            <person name="Ohashi A."/>
            <person name="Cruz R."/>
            <person name="Yamaguchi T."/>
            <person name="Sekiguchi Y."/>
        </authorList>
    </citation>
    <scope>NUCLEOTIDE SEQUENCE [LARGE SCALE GENOMIC DNA]</scope>
    <source>
        <strain evidence="3">TC1</strain>
    </source>
</reference>
<dbReference type="AlphaFoldDB" id="A0A0S7BW62"/>
<proteinExistence type="inferred from homology"/>
<protein>
    <submittedName>
        <fullName evidence="3">Tripartite-type tricarboxylate transporter, receptor component TctC</fullName>
    </submittedName>
</protein>
<dbReference type="InterPro" id="IPR042100">
    <property type="entry name" value="Bug_dom1"/>
</dbReference>
<evidence type="ECO:0000313" key="3">
    <source>
        <dbReference type="EMBL" id="GAP41088.1"/>
    </source>
</evidence>
<sequence>MKNSKLFVLFLVVVFGTLVLSGFSSVFAADYPDHEITIVVPYNAGGASDMTSRIVATGMQEALGQTILVVNKPGGSGGVGMSEVRAAKPDGYTISYIPVEIVMHETLKLSDLKSDDFDYIGQLTLVPSALTVAADAPYNTVKEFVDYALAHPGEVTIGNSGAGSIWHIAATYLEQVSGAKFNHIPFDGAAPAVTALMGGHINAVTVNAGEVLSGVEAGKLKILAIMTEERDPNMPDVPTMKESGFDVVIGGWGGLGVPKGTPADVMEKLSAAVEKATDSQEFKDFISQRGMVVCYKNSADFTKFVADQTVFFTDLLSKMELGG</sequence>
<dbReference type="OrthoDB" id="8880247at2"/>
<dbReference type="PANTHER" id="PTHR42928:SF5">
    <property type="entry name" value="BLR1237 PROTEIN"/>
    <property type="match status" value="1"/>
</dbReference>
<dbReference type="InterPro" id="IPR005064">
    <property type="entry name" value="BUG"/>
</dbReference>
<dbReference type="EMBL" id="DF968181">
    <property type="protein sequence ID" value="GAP41088.1"/>
    <property type="molecule type" value="Genomic_DNA"/>
</dbReference>
<dbReference type="SUPFAM" id="SSF53850">
    <property type="entry name" value="Periplasmic binding protein-like II"/>
    <property type="match status" value="1"/>
</dbReference>
<dbReference type="CDD" id="cd07012">
    <property type="entry name" value="PBP2_Bug_TTT"/>
    <property type="match status" value="1"/>
</dbReference>
<dbReference type="Gene3D" id="3.40.190.10">
    <property type="entry name" value="Periplasmic binding protein-like II"/>
    <property type="match status" value="1"/>
</dbReference>
<feature type="chain" id="PRO_5006633275" evidence="2">
    <location>
        <begin position="29"/>
        <end position="323"/>
    </location>
</feature>
<dbReference type="Proteomes" id="UP000053370">
    <property type="component" value="Unassembled WGS sequence"/>
</dbReference>
<keyword evidence="2" id="KW-0732">Signal</keyword>
<comment type="similarity">
    <text evidence="1">Belongs to the UPF0065 (bug) family.</text>
</comment>
<dbReference type="Pfam" id="PF03401">
    <property type="entry name" value="TctC"/>
    <property type="match status" value="1"/>
</dbReference>
<dbReference type="PANTHER" id="PTHR42928">
    <property type="entry name" value="TRICARBOXYLATE-BINDING PROTEIN"/>
    <property type="match status" value="1"/>
</dbReference>
<dbReference type="STRING" id="1678840.ATC1_131070"/>